<reference evidence="1 2" key="1">
    <citation type="journal article" date="2015" name="Stand. Genomic Sci.">
        <title>Genomic Encyclopedia of Bacterial and Archaeal Type Strains, Phase III: the genomes of soil and plant-associated and newly described type strains.</title>
        <authorList>
            <person name="Whitman W.B."/>
            <person name="Woyke T."/>
            <person name="Klenk H.P."/>
            <person name="Zhou Y."/>
            <person name="Lilburn T.G."/>
            <person name="Beck B.J."/>
            <person name="De Vos P."/>
            <person name="Vandamme P."/>
            <person name="Eisen J.A."/>
            <person name="Garrity G."/>
            <person name="Hugenholtz P."/>
            <person name="Kyrpides N.C."/>
        </authorList>
    </citation>
    <scope>NUCLEOTIDE SEQUENCE [LARGE SCALE GENOMIC DNA]</scope>
    <source>
        <strain evidence="1 2">CGMCC 1.10948</strain>
    </source>
</reference>
<evidence type="ECO:0000313" key="1">
    <source>
        <dbReference type="EMBL" id="TWI59527.1"/>
    </source>
</evidence>
<dbReference type="RefSeq" id="WP_038967803.1">
    <property type="nucleotide sequence ID" value="NZ_VLLA01000039.1"/>
</dbReference>
<name>A0A562QS60_9BRAD</name>
<protein>
    <submittedName>
        <fullName evidence="1">Uncharacterized protein</fullName>
    </submittedName>
</protein>
<accession>A0A562QS60</accession>
<gene>
    <name evidence="1" type="ORF">IQ16_07982</name>
</gene>
<sequence>MRLGFGIGLSYPLAGVALPPNFMSFSEDVSKFSWLTGGTGAAIPRVFSNGASLAVGARQPLPDIPGGEAGKGFTCTGFCQDPDSTDVWVGNFGGTRGSGGVTTPTSIVRLSADGSTLVSQIQTVQGIGGLQGVAFVTAGALRCLAYVSGANNNVYFMNRDGSVPRAPLVLPFVPNALTWDDARQALWAGDAASGDVWCVTLSGVMLRYADFNGGWGGPIDHICVDPSRGAAGYLWLTAGANGSPGMLLAWDIAKDQLVNRWLLDSAQAVEGLIVSGTTLKVVSDGYYHMFGGAPNSAAPYNVNEMQTYTIPAITQWRYSRVFKAGEIVGPPVAGGRQPYRLILDRGDGNTTADFTLITRDADASINGQVAIMAWTGKSIDPAVTANMAMRLLNGAATNFTFGADYVRRSLSATFASGANNTQLGTRGTMSPDNIVNVVGTALAVNLGSAALEYAARPGA</sequence>
<dbReference type="AlphaFoldDB" id="A0A562QS60"/>
<dbReference type="EMBL" id="VLLA01000039">
    <property type="protein sequence ID" value="TWI59527.1"/>
    <property type="molecule type" value="Genomic_DNA"/>
</dbReference>
<proteinExistence type="predicted"/>
<keyword evidence="2" id="KW-1185">Reference proteome</keyword>
<organism evidence="1 2">
    <name type="scientific">Bradyrhizobium huanghuaihaiense</name>
    <dbReference type="NCBI Taxonomy" id="990078"/>
    <lineage>
        <taxon>Bacteria</taxon>
        <taxon>Pseudomonadati</taxon>
        <taxon>Pseudomonadota</taxon>
        <taxon>Alphaproteobacteria</taxon>
        <taxon>Hyphomicrobiales</taxon>
        <taxon>Nitrobacteraceae</taxon>
        <taxon>Bradyrhizobium</taxon>
    </lineage>
</organism>
<dbReference type="InterPro" id="IPR011044">
    <property type="entry name" value="Quino_amine_DH_bsu"/>
</dbReference>
<dbReference type="OrthoDB" id="7558053at2"/>
<comment type="caution">
    <text evidence="1">The sequence shown here is derived from an EMBL/GenBank/DDBJ whole genome shotgun (WGS) entry which is preliminary data.</text>
</comment>
<evidence type="ECO:0000313" key="2">
    <source>
        <dbReference type="Proteomes" id="UP000316291"/>
    </source>
</evidence>
<dbReference type="SUPFAM" id="SSF50969">
    <property type="entry name" value="YVTN repeat-like/Quinoprotein amine dehydrogenase"/>
    <property type="match status" value="1"/>
</dbReference>
<dbReference type="Proteomes" id="UP000316291">
    <property type="component" value="Unassembled WGS sequence"/>
</dbReference>